<proteinExistence type="predicted"/>
<evidence type="ECO:0000313" key="4">
    <source>
        <dbReference type="Proteomes" id="UP000663828"/>
    </source>
</evidence>
<feature type="domain" description="Condensation" evidence="1">
    <location>
        <begin position="1"/>
        <end position="143"/>
    </location>
</feature>
<accession>A0A815TB86</accession>
<dbReference type="EMBL" id="CAJNOJ010000644">
    <property type="protein sequence ID" value="CAF1502969.1"/>
    <property type="molecule type" value="Genomic_DNA"/>
</dbReference>
<evidence type="ECO:0000259" key="1">
    <source>
        <dbReference type="Pfam" id="PF00668"/>
    </source>
</evidence>
<dbReference type="Gene3D" id="3.30.559.30">
    <property type="entry name" value="Nonribosomal peptide synthetase, condensation domain"/>
    <property type="match status" value="1"/>
</dbReference>
<protein>
    <recommendedName>
        <fullName evidence="1">Condensation domain-containing protein</fullName>
    </recommendedName>
</protein>
<dbReference type="Proteomes" id="UP000663852">
    <property type="component" value="Unassembled WGS sequence"/>
</dbReference>
<name>A0A815TB86_ADIRI</name>
<dbReference type="Pfam" id="PF00668">
    <property type="entry name" value="Condensation"/>
    <property type="match status" value="1"/>
</dbReference>
<dbReference type="EMBL" id="CAJNOR010005144">
    <property type="protein sequence ID" value="CAF1547904.1"/>
    <property type="molecule type" value="Genomic_DNA"/>
</dbReference>
<sequence>MFVSTLPFRVQLDGDWSFDEVVKHVREQCLSTIEHSQYPLQHILVDCGLNQANAFFLATMFDLISTSSNVTQFSLNGTLLEEASINQTSEMAKFDFSTTFAYNPTSNIGKLCSYFVCSEDMFENKTIQTIAQRFQYLISQLFAPHSSNTQIKPLTKSIILLDVILPGEAEEILKWLDDYHLDAVYEGIVIH</sequence>
<dbReference type="Proteomes" id="UP000663828">
    <property type="component" value="Unassembled WGS sequence"/>
</dbReference>
<comment type="caution">
    <text evidence="2">The sequence shown here is derived from an EMBL/GenBank/DDBJ whole genome shotgun (WGS) entry which is preliminary data.</text>
</comment>
<evidence type="ECO:0000313" key="2">
    <source>
        <dbReference type="EMBL" id="CAF1502969.1"/>
    </source>
</evidence>
<evidence type="ECO:0000313" key="3">
    <source>
        <dbReference type="EMBL" id="CAF1547904.1"/>
    </source>
</evidence>
<dbReference type="InterPro" id="IPR001242">
    <property type="entry name" value="Condensation_dom"/>
</dbReference>
<reference evidence="2" key="1">
    <citation type="submission" date="2021-02" db="EMBL/GenBank/DDBJ databases">
        <authorList>
            <person name="Nowell W R."/>
        </authorList>
    </citation>
    <scope>NUCLEOTIDE SEQUENCE</scope>
</reference>
<evidence type="ECO:0000313" key="5">
    <source>
        <dbReference type="Proteomes" id="UP000663852"/>
    </source>
</evidence>
<organism evidence="2 5">
    <name type="scientific">Adineta ricciae</name>
    <name type="common">Rotifer</name>
    <dbReference type="NCBI Taxonomy" id="249248"/>
    <lineage>
        <taxon>Eukaryota</taxon>
        <taxon>Metazoa</taxon>
        <taxon>Spiralia</taxon>
        <taxon>Gnathifera</taxon>
        <taxon>Rotifera</taxon>
        <taxon>Eurotatoria</taxon>
        <taxon>Bdelloidea</taxon>
        <taxon>Adinetida</taxon>
        <taxon>Adinetidae</taxon>
        <taxon>Adineta</taxon>
    </lineage>
</organism>
<dbReference type="GO" id="GO:0003824">
    <property type="term" value="F:catalytic activity"/>
    <property type="evidence" value="ECO:0007669"/>
    <property type="project" value="InterPro"/>
</dbReference>
<dbReference type="OrthoDB" id="10027255at2759"/>
<gene>
    <name evidence="2" type="ORF">EDS130_LOCUS42750</name>
    <name evidence="3" type="ORF">XAT740_LOCUS42660</name>
</gene>
<keyword evidence="4" id="KW-1185">Reference proteome</keyword>
<dbReference type="SUPFAM" id="SSF52777">
    <property type="entry name" value="CoA-dependent acyltransferases"/>
    <property type="match status" value="1"/>
</dbReference>
<dbReference type="AlphaFoldDB" id="A0A815TB86"/>